<dbReference type="RefSeq" id="WP_101497281.1">
    <property type="nucleotide sequence ID" value="NZ_LNJZ01000008.1"/>
</dbReference>
<organism evidence="1 2">
    <name type="scientific">Thiopseudomonas denitrificans</name>
    <dbReference type="NCBI Taxonomy" id="1501432"/>
    <lineage>
        <taxon>Bacteria</taxon>
        <taxon>Pseudomonadati</taxon>
        <taxon>Pseudomonadota</taxon>
        <taxon>Gammaproteobacteria</taxon>
        <taxon>Pseudomonadales</taxon>
        <taxon>Pseudomonadaceae</taxon>
        <taxon>Thiopseudomonas</taxon>
    </lineage>
</organism>
<accession>A0A4R6TTN0</accession>
<name>A0A4R6TTN0_9GAMM</name>
<gene>
    <name evidence="1" type="ORF">DFQ45_11910</name>
</gene>
<evidence type="ECO:0000313" key="1">
    <source>
        <dbReference type="EMBL" id="TDQ34264.1"/>
    </source>
</evidence>
<keyword evidence="2" id="KW-1185">Reference proteome</keyword>
<dbReference type="PANTHER" id="PTHR17985:SF8">
    <property type="entry name" value="TRANSPORT AND GOLGI ORGANIZATION PROTEIN 2 HOMOLOG"/>
    <property type="match status" value="1"/>
</dbReference>
<dbReference type="Proteomes" id="UP000294575">
    <property type="component" value="Unassembled WGS sequence"/>
</dbReference>
<dbReference type="AlphaFoldDB" id="A0A4R6TTN0"/>
<dbReference type="EMBL" id="SNYK01000019">
    <property type="protein sequence ID" value="TDQ34264.1"/>
    <property type="molecule type" value="Genomic_DNA"/>
</dbReference>
<protein>
    <submittedName>
        <fullName evidence="1">Uncharacterized protein with NRDE domain</fullName>
    </submittedName>
</protein>
<sequence>MCILVFDWQPGSAEPLLLLANRDEFHARPTAALAQWSDQPRIHAGRDLQAGGSWLGIAPGRRFAALTNIRNMEPERPRTRGGLVSAYLAGDEPPATWLRRLAGQTTEYSGFNLLAGTADELWFLHSKAAAPQCLAPGIYALCNASLDTPWPKLVRLRSAFSQAGRENDQILFALMQDSWRPADDMLPETGIGLAVERQLSSIFICGDEYGTRATSLLRMDTQQIRLTERSFAAGGVFVGESSLAVT</sequence>
<dbReference type="OrthoDB" id="4380123at2"/>
<dbReference type="PANTHER" id="PTHR17985">
    <property type="entry name" value="SER/THR-RICH PROTEIN T10 IN DGCR REGION"/>
    <property type="match status" value="1"/>
</dbReference>
<dbReference type="Pfam" id="PF05742">
    <property type="entry name" value="TANGO2"/>
    <property type="match status" value="1"/>
</dbReference>
<proteinExistence type="predicted"/>
<dbReference type="InterPro" id="IPR008551">
    <property type="entry name" value="TANGO2"/>
</dbReference>
<evidence type="ECO:0000313" key="2">
    <source>
        <dbReference type="Proteomes" id="UP000294575"/>
    </source>
</evidence>
<reference evidence="1 2" key="1">
    <citation type="submission" date="2019-03" db="EMBL/GenBank/DDBJ databases">
        <title>Genomic Encyclopedia of Type Strains, Phase IV (KMG-IV): sequencing the most valuable type-strain genomes for metagenomic binning, comparative biology and taxonomic classification.</title>
        <authorList>
            <person name="Goeker M."/>
        </authorList>
    </citation>
    <scope>NUCLEOTIDE SEQUENCE [LARGE SCALE GENOMIC DNA]</scope>
    <source>
        <strain evidence="1 2">DSM 28679</strain>
    </source>
</reference>
<comment type="caution">
    <text evidence="1">The sequence shown here is derived from an EMBL/GenBank/DDBJ whole genome shotgun (WGS) entry which is preliminary data.</text>
</comment>